<dbReference type="PRINTS" id="PR01100">
    <property type="entry name" value="SHIKIMTKNASE"/>
</dbReference>
<evidence type="ECO:0000256" key="2">
    <source>
        <dbReference type="ARBA" id="ARBA00022679"/>
    </source>
</evidence>
<dbReference type="GO" id="GO:0004765">
    <property type="term" value="F:shikimate kinase activity"/>
    <property type="evidence" value="ECO:0007669"/>
    <property type="project" value="UniProtKB-UniRule"/>
</dbReference>
<dbReference type="Gene3D" id="3.40.50.300">
    <property type="entry name" value="P-loop containing nucleotide triphosphate hydrolases"/>
    <property type="match status" value="1"/>
</dbReference>
<evidence type="ECO:0000256" key="3">
    <source>
        <dbReference type="ARBA" id="ARBA00022741"/>
    </source>
</evidence>
<dbReference type="InterPro" id="IPR000623">
    <property type="entry name" value="Shikimate_kinase/TSH1"/>
</dbReference>
<dbReference type="HAMAP" id="MF_00109">
    <property type="entry name" value="Shikimate_kinase"/>
    <property type="match status" value="1"/>
</dbReference>
<dbReference type="GO" id="GO:0009423">
    <property type="term" value="P:chorismate biosynthetic process"/>
    <property type="evidence" value="ECO:0007669"/>
    <property type="project" value="UniProtKB-UniRule"/>
</dbReference>
<dbReference type="PANTHER" id="PTHR21087">
    <property type="entry name" value="SHIKIMATE KINASE"/>
    <property type="match status" value="1"/>
</dbReference>
<comment type="subunit">
    <text evidence="7">Monomer.</text>
</comment>
<feature type="binding site" evidence="7">
    <location>
        <position position="73"/>
    </location>
    <ligand>
        <name>substrate</name>
    </ligand>
</feature>
<dbReference type="GO" id="GO:0005524">
    <property type="term" value="F:ATP binding"/>
    <property type="evidence" value="ECO:0007669"/>
    <property type="project" value="UniProtKB-UniRule"/>
</dbReference>
<comment type="cofactor">
    <cofactor evidence="7">
        <name>Mg(2+)</name>
        <dbReference type="ChEBI" id="CHEBI:18420"/>
    </cofactor>
    <text evidence="7">Binds 1 Mg(2+) ion per subunit.</text>
</comment>
<protein>
    <recommendedName>
        <fullName evidence="7">Shikimate kinase</fullName>
        <shortName evidence="7">SK</shortName>
        <ecNumber evidence="7">2.7.1.71</ecNumber>
    </recommendedName>
</protein>
<dbReference type="GO" id="GO:0008652">
    <property type="term" value="P:amino acid biosynthetic process"/>
    <property type="evidence" value="ECO:0007669"/>
    <property type="project" value="UniProtKB-KW"/>
</dbReference>
<dbReference type="CDD" id="cd00464">
    <property type="entry name" value="SK"/>
    <property type="match status" value="1"/>
</dbReference>
<dbReference type="AlphaFoldDB" id="A0A368BJQ8"/>
<dbReference type="PANTHER" id="PTHR21087:SF16">
    <property type="entry name" value="SHIKIMATE KINASE 1, CHLOROPLASTIC"/>
    <property type="match status" value="1"/>
</dbReference>
<proteinExistence type="inferred from homology"/>
<dbReference type="GO" id="GO:0005829">
    <property type="term" value="C:cytosol"/>
    <property type="evidence" value="ECO:0007669"/>
    <property type="project" value="TreeGrafter"/>
</dbReference>
<keyword evidence="6 7" id="KW-0057">Aromatic amino acid biosynthesis</keyword>
<feature type="binding site" evidence="7">
    <location>
        <position position="128"/>
    </location>
    <ligand>
        <name>substrate</name>
    </ligand>
</feature>
<reference evidence="8 9" key="1">
    <citation type="journal article" date="2018" name="Microbiome">
        <title>Fine metagenomic profile of the Mediterranean stratified and mixed water columns revealed by assembly and recruitment.</title>
        <authorList>
            <person name="Haro-Moreno J.M."/>
            <person name="Lopez-Perez M."/>
            <person name="De La Torre J.R."/>
            <person name="Picazo A."/>
            <person name="Camacho A."/>
            <person name="Rodriguez-Valera F."/>
        </authorList>
    </citation>
    <scope>NUCLEOTIDE SEQUENCE [LARGE SCALE GENOMIC DNA]</scope>
    <source>
        <strain evidence="8">MED-G84</strain>
    </source>
</reference>
<feature type="binding site" evidence="7">
    <location>
        <position position="52"/>
    </location>
    <ligand>
        <name>substrate</name>
    </ligand>
</feature>
<keyword evidence="7" id="KW-0963">Cytoplasm</keyword>
<keyword evidence="4 7" id="KW-0418">Kinase</keyword>
<keyword evidence="7" id="KW-0460">Magnesium</keyword>
<evidence type="ECO:0000256" key="7">
    <source>
        <dbReference type="HAMAP-Rule" id="MF_00109"/>
    </source>
</evidence>
<sequence length="158" mass="17905">MIGMAGAGKSSVARKLAQITNFEIIDSDTLIETQYKVSLQDILDKEGYLGLREIEEKILLSINFNSVILSTGGSAVYSERAMEYLMQNSMVLFLEASFQTIIERVNNFSERGFAKSPNQSVQEAFEERESLYKKYCHHIVDNSYDIDSCVVKILKLIK</sequence>
<evidence type="ECO:0000256" key="6">
    <source>
        <dbReference type="ARBA" id="ARBA00023141"/>
    </source>
</evidence>
<keyword evidence="3 7" id="KW-0547">Nucleotide-binding</keyword>
<comment type="catalytic activity">
    <reaction evidence="7">
        <text>shikimate + ATP = 3-phosphoshikimate + ADP + H(+)</text>
        <dbReference type="Rhea" id="RHEA:13121"/>
        <dbReference type="ChEBI" id="CHEBI:15378"/>
        <dbReference type="ChEBI" id="CHEBI:30616"/>
        <dbReference type="ChEBI" id="CHEBI:36208"/>
        <dbReference type="ChEBI" id="CHEBI:145989"/>
        <dbReference type="ChEBI" id="CHEBI:456216"/>
        <dbReference type="EC" id="2.7.1.71"/>
    </reaction>
</comment>
<comment type="pathway">
    <text evidence="7">Metabolic intermediate biosynthesis; chorismate biosynthesis; chorismate from D-erythrose 4-phosphate and phosphoenolpyruvate: step 5/7.</text>
</comment>
<dbReference type="InterPro" id="IPR027417">
    <property type="entry name" value="P-loop_NTPase"/>
</dbReference>
<dbReference type="InterPro" id="IPR031322">
    <property type="entry name" value="Shikimate/glucono_kinase"/>
</dbReference>
<evidence type="ECO:0000256" key="5">
    <source>
        <dbReference type="ARBA" id="ARBA00022840"/>
    </source>
</evidence>
<evidence type="ECO:0000313" key="9">
    <source>
        <dbReference type="Proteomes" id="UP000253032"/>
    </source>
</evidence>
<dbReference type="GO" id="GO:0000287">
    <property type="term" value="F:magnesium ion binding"/>
    <property type="evidence" value="ECO:0007669"/>
    <property type="project" value="UniProtKB-UniRule"/>
</dbReference>
<feature type="binding site" evidence="7">
    <location>
        <position position="28"/>
    </location>
    <ligand>
        <name>substrate</name>
    </ligand>
</feature>
<keyword evidence="7" id="KW-0479">Metal-binding</keyword>
<organism evidence="8 9">
    <name type="scientific">SAR86 cluster bacterium</name>
    <dbReference type="NCBI Taxonomy" id="2030880"/>
    <lineage>
        <taxon>Bacteria</taxon>
        <taxon>Pseudomonadati</taxon>
        <taxon>Pseudomonadota</taxon>
        <taxon>Gammaproteobacteria</taxon>
        <taxon>SAR86 cluster</taxon>
    </lineage>
</organism>
<feature type="binding site" evidence="7">
    <location>
        <position position="111"/>
    </location>
    <ligand>
        <name>ATP</name>
        <dbReference type="ChEBI" id="CHEBI:30616"/>
    </ligand>
</feature>
<feature type="binding site" evidence="7">
    <location>
        <position position="10"/>
    </location>
    <ligand>
        <name>Mg(2+)</name>
        <dbReference type="ChEBI" id="CHEBI:18420"/>
    </ligand>
</feature>
<keyword evidence="5 7" id="KW-0067">ATP-binding</keyword>
<gene>
    <name evidence="7" type="primary">aroK</name>
    <name evidence="8" type="ORF">DBW98_03775</name>
</gene>
<dbReference type="SUPFAM" id="SSF52540">
    <property type="entry name" value="P-loop containing nucleoside triphosphate hydrolases"/>
    <property type="match status" value="1"/>
</dbReference>
<keyword evidence="2 7" id="KW-0808">Transferase</keyword>
<evidence type="ECO:0000256" key="4">
    <source>
        <dbReference type="ARBA" id="ARBA00022777"/>
    </source>
</evidence>
<dbReference type="Pfam" id="PF01202">
    <property type="entry name" value="SKI"/>
    <property type="match status" value="1"/>
</dbReference>
<evidence type="ECO:0000313" key="8">
    <source>
        <dbReference type="EMBL" id="RCL37533.1"/>
    </source>
</evidence>
<keyword evidence="1 7" id="KW-0028">Amino-acid biosynthesis</keyword>
<name>A0A368BJQ8_9GAMM</name>
<dbReference type="UniPathway" id="UPA00053">
    <property type="reaction ID" value="UER00088"/>
</dbReference>
<feature type="binding site" evidence="7">
    <location>
        <begin position="6"/>
        <end position="11"/>
    </location>
    <ligand>
        <name>ATP</name>
        <dbReference type="ChEBI" id="CHEBI:30616"/>
    </ligand>
</feature>
<dbReference type="EMBL" id="QOPC01000021">
    <property type="protein sequence ID" value="RCL37533.1"/>
    <property type="molecule type" value="Genomic_DNA"/>
</dbReference>
<comment type="subcellular location">
    <subcellularLocation>
        <location evidence="7">Cytoplasm</location>
    </subcellularLocation>
</comment>
<evidence type="ECO:0000256" key="1">
    <source>
        <dbReference type="ARBA" id="ARBA00022605"/>
    </source>
</evidence>
<accession>A0A368BJQ8</accession>
<dbReference type="GO" id="GO:0009073">
    <property type="term" value="P:aromatic amino acid family biosynthetic process"/>
    <property type="evidence" value="ECO:0007669"/>
    <property type="project" value="UniProtKB-KW"/>
</dbReference>
<comment type="caution">
    <text evidence="7">Lacks conserved residue(s) required for the propagation of feature annotation.</text>
</comment>
<dbReference type="Proteomes" id="UP000253032">
    <property type="component" value="Unassembled WGS sequence"/>
</dbReference>
<dbReference type="EC" id="2.7.1.71" evidence="7"/>
<comment type="caution">
    <text evidence="8">The sequence shown here is derived from an EMBL/GenBank/DDBJ whole genome shotgun (WGS) entry which is preliminary data.</text>
</comment>
<comment type="function">
    <text evidence="7">Catalyzes the specific phosphorylation of the 3-hydroxyl group of shikimic acid using ATP as a cosubstrate.</text>
</comment>
<comment type="similarity">
    <text evidence="7">Belongs to the shikimate kinase family.</text>
</comment>